<name>A0A7W8G2C8_9GAMM</name>
<evidence type="ECO:0000256" key="1">
    <source>
        <dbReference type="SAM" id="SignalP"/>
    </source>
</evidence>
<gene>
    <name evidence="2" type="ORF">HNQ52_002107</name>
</gene>
<keyword evidence="3" id="KW-1185">Reference proteome</keyword>
<keyword evidence="1" id="KW-0732">Signal</keyword>
<dbReference type="AlphaFoldDB" id="A0A7W8G2C8"/>
<feature type="chain" id="PRO_5031536048" evidence="1">
    <location>
        <begin position="19"/>
        <end position="535"/>
    </location>
</feature>
<reference evidence="2 3" key="1">
    <citation type="submission" date="2020-08" db="EMBL/GenBank/DDBJ databases">
        <title>Genomic Encyclopedia of Type Strains, Phase IV (KMG-IV): sequencing the most valuable type-strain genomes for metagenomic binning, comparative biology and taxonomic classification.</title>
        <authorList>
            <person name="Goeker M."/>
        </authorList>
    </citation>
    <scope>NUCLEOTIDE SEQUENCE [LARGE SCALE GENOMIC DNA]</scope>
    <source>
        <strain evidence="2 3">DSM 24163</strain>
    </source>
</reference>
<sequence length="535" mass="56936">MRRFVFLAACGIAHSAHAEVPLPAEGVWRFPASNGSGLTLDVRDRTVGIGLYTYDEDGDSVWYSGAGQLVDGVLDTDLSLYRETAPGVVEAVGAPREFRLTFSDSTHATLSFDGTNNIATEHLAFGADYMSGWTPQGLPAHALPDLRGHWLFATRPSEAMGLSSAYDVEFAVSSVSEDGRTALFRSIDYPVDGRPDALRTYEMRCAPFEASTRCDLVAGILPVESGDVPRLVGSFDPRDLSPNRAAGTDEFGDVFGFRIPADVQAAPQPGIWQIVGRNGSGMTLDVRENGAAVGLFSYDAEGNATWSLAQGPIVQNTLAATLTAFSGGSCLACEQQDPEAQTVTRALSLQFVSATRALLVIDNADPITLVLLPYGTGYVQSPMENDPLEIDFGPHPVPRLSGRWAFTQSDVATQREPDAGVALDFIDHEVTPADDGVHAARISARAADIARGLVPEPFNEQRSLDCGTFGGAAVATCEMFYRAVEDSEIDDPPAFESHAVGDLSDLSGTRYIGTGTGGLDATVWGFQLPTASDTP</sequence>
<dbReference type="EMBL" id="JACHHP010000003">
    <property type="protein sequence ID" value="MBB5208565.1"/>
    <property type="molecule type" value="Genomic_DNA"/>
</dbReference>
<proteinExistence type="predicted"/>
<organism evidence="2 3">
    <name type="scientific">Chiayiivirga flava</name>
    <dbReference type="NCBI Taxonomy" id="659595"/>
    <lineage>
        <taxon>Bacteria</taxon>
        <taxon>Pseudomonadati</taxon>
        <taxon>Pseudomonadota</taxon>
        <taxon>Gammaproteobacteria</taxon>
        <taxon>Lysobacterales</taxon>
        <taxon>Lysobacteraceae</taxon>
        <taxon>Chiayiivirga</taxon>
    </lineage>
</organism>
<feature type="signal peptide" evidence="1">
    <location>
        <begin position="1"/>
        <end position="18"/>
    </location>
</feature>
<accession>A0A7W8G2C8</accession>
<evidence type="ECO:0000313" key="3">
    <source>
        <dbReference type="Proteomes" id="UP000521199"/>
    </source>
</evidence>
<comment type="caution">
    <text evidence="2">The sequence shown here is derived from an EMBL/GenBank/DDBJ whole genome shotgun (WGS) entry which is preliminary data.</text>
</comment>
<dbReference type="Proteomes" id="UP000521199">
    <property type="component" value="Unassembled WGS sequence"/>
</dbReference>
<evidence type="ECO:0000313" key="2">
    <source>
        <dbReference type="EMBL" id="MBB5208565.1"/>
    </source>
</evidence>
<protein>
    <submittedName>
        <fullName evidence="2">Uncharacterized protein</fullName>
    </submittedName>
</protein>
<dbReference type="RefSeq" id="WP_183961087.1">
    <property type="nucleotide sequence ID" value="NZ_JACHHP010000003.1"/>
</dbReference>